<keyword evidence="3" id="KW-1185">Reference proteome</keyword>
<dbReference type="Gene3D" id="3.40.930.10">
    <property type="entry name" value="Mannitol-specific EII, Chain A"/>
    <property type="match status" value="1"/>
</dbReference>
<dbReference type="InterPro" id="IPR016152">
    <property type="entry name" value="PTrfase/Anion_transptr"/>
</dbReference>
<evidence type="ECO:0000313" key="3">
    <source>
        <dbReference type="Proteomes" id="UP000183900"/>
    </source>
</evidence>
<sequence length="155" mass="16489">MTQSLADCVVEDGIFLKAQAQDATSVIGLLAGHLRAKGLVADTYVQAVIDREKVMPTGLPMEDGLAVAVPHTDPQHVIRSGIAIATLAEPVAFASMDDPDNQLAVRVVFALALKSKDEQIGMLQSIGRLLQDGARIRKLIEASDPHEARTLLNAA</sequence>
<dbReference type="PANTHER" id="PTHR47738">
    <property type="entry name" value="PTS SYSTEM FRUCTOSE-LIKE EIIA COMPONENT-RELATED"/>
    <property type="match status" value="1"/>
</dbReference>
<accession>A0A0K6HRG8</accession>
<dbReference type="CDD" id="cd00211">
    <property type="entry name" value="PTS_IIA_fru"/>
    <property type="match status" value="1"/>
</dbReference>
<gene>
    <name evidence="2" type="ORF">Ga0061067_102386</name>
</gene>
<dbReference type="PROSITE" id="PS51094">
    <property type="entry name" value="PTS_EIIA_TYPE_2"/>
    <property type="match status" value="1"/>
</dbReference>
<dbReference type="SUPFAM" id="SSF55804">
    <property type="entry name" value="Phoshotransferase/anion transport protein"/>
    <property type="match status" value="1"/>
</dbReference>
<evidence type="ECO:0000313" key="2">
    <source>
        <dbReference type="EMBL" id="CUA93446.1"/>
    </source>
</evidence>
<feature type="domain" description="PTS EIIA type-2" evidence="1">
    <location>
        <begin position="7"/>
        <end position="155"/>
    </location>
</feature>
<dbReference type="OrthoDB" id="370976at2"/>
<dbReference type="InterPro" id="IPR051541">
    <property type="entry name" value="PTS_SugarTrans_NitroReg"/>
</dbReference>
<reference evidence="3" key="1">
    <citation type="submission" date="2015-08" db="EMBL/GenBank/DDBJ databases">
        <authorList>
            <person name="Varghese N."/>
        </authorList>
    </citation>
    <scope>NUCLEOTIDE SEQUENCE [LARGE SCALE GENOMIC DNA]</scope>
    <source>
        <strain evidence="3">DSM 23407</strain>
    </source>
</reference>
<dbReference type="GO" id="GO:0016740">
    <property type="term" value="F:transferase activity"/>
    <property type="evidence" value="ECO:0007669"/>
    <property type="project" value="UniProtKB-KW"/>
</dbReference>
<dbReference type="PANTHER" id="PTHR47738:SF3">
    <property type="entry name" value="PHOSPHOTRANSFERASE SYSTEM MANNITOL_FRUCTOSE-SPECIFIC IIA DOMAIN CONTAINING PROTEIN"/>
    <property type="match status" value="1"/>
</dbReference>
<dbReference type="AlphaFoldDB" id="A0A0K6HRG8"/>
<dbReference type="RefSeq" id="WP_055454641.1">
    <property type="nucleotide sequence ID" value="NZ_CYHE01000002.1"/>
</dbReference>
<protein>
    <submittedName>
        <fullName evidence="2">Phosphotransferase system mannitol/fructose-specific IIA domain (Ntr-type)</fullName>
    </submittedName>
</protein>
<evidence type="ECO:0000259" key="1">
    <source>
        <dbReference type="PROSITE" id="PS51094"/>
    </source>
</evidence>
<dbReference type="EMBL" id="CYHE01000002">
    <property type="protein sequence ID" value="CUA93446.1"/>
    <property type="molecule type" value="Genomic_DNA"/>
</dbReference>
<keyword evidence="2" id="KW-0808">Transferase</keyword>
<proteinExistence type="predicted"/>
<dbReference type="Pfam" id="PF00359">
    <property type="entry name" value="PTS_EIIA_2"/>
    <property type="match status" value="1"/>
</dbReference>
<dbReference type="Proteomes" id="UP000183900">
    <property type="component" value="Unassembled WGS sequence"/>
</dbReference>
<name>A0A0K6HRG8_9HYPH</name>
<dbReference type="InterPro" id="IPR002178">
    <property type="entry name" value="PTS_EIIA_type-2_dom"/>
</dbReference>
<organism evidence="2 3">
    <name type="scientific">Pannonibacter indicus</name>
    <dbReference type="NCBI Taxonomy" id="466044"/>
    <lineage>
        <taxon>Bacteria</taxon>
        <taxon>Pseudomonadati</taxon>
        <taxon>Pseudomonadota</taxon>
        <taxon>Alphaproteobacteria</taxon>
        <taxon>Hyphomicrobiales</taxon>
        <taxon>Stappiaceae</taxon>
        <taxon>Pannonibacter</taxon>
    </lineage>
</organism>